<dbReference type="EMBL" id="BMAV01013029">
    <property type="protein sequence ID" value="GFY60188.1"/>
    <property type="molecule type" value="Genomic_DNA"/>
</dbReference>
<dbReference type="Pfam" id="PF12190">
    <property type="entry name" value="amfpi-1"/>
    <property type="match status" value="1"/>
</dbReference>
<reference evidence="2" key="1">
    <citation type="submission" date="2020-08" db="EMBL/GenBank/DDBJ databases">
        <title>Multicomponent nature underlies the extraordinary mechanical properties of spider dragline silk.</title>
        <authorList>
            <person name="Kono N."/>
            <person name="Nakamura H."/>
            <person name="Mori M."/>
            <person name="Yoshida Y."/>
            <person name="Ohtoshi R."/>
            <person name="Malay A.D."/>
            <person name="Moran D.A.P."/>
            <person name="Tomita M."/>
            <person name="Numata K."/>
            <person name="Arakawa K."/>
        </authorList>
    </citation>
    <scope>NUCLEOTIDE SEQUENCE</scope>
</reference>
<dbReference type="OrthoDB" id="6424717at2759"/>
<evidence type="ECO:0000256" key="1">
    <source>
        <dbReference type="SAM" id="Phobius"/>
    </source>
</evidence>
<dbReference type="InterPro" id="IPR053741">
    <property type="entry name" value="Ser_Fungal_Prot_Inhib_sf"/>
</dbReference>
<dbReference type="AlphaFoldDB" id="A0A8X6XTZ0"/>
<name>A0A8X6XTZ0_9ARAC</name>
<gene>
    <name evidence="2" type="ORF">TNIN_436321</name>
</gene>
<evidence type="ECO:0000313" key="3">
    <source>
        <dbReference type="Proteomes" id="UP000886998"/>
    </source>
</evidence>
<proteinExistence type="predicted"/>
<keyword evidence="1" id="KW-0812">Transmembrane</keyword>
<evidence type="ECO:0000313" key="2">
    <source>
        <dbReference type="EMBL" id="GFY60188.1"/>
    </source>
</evidence>
<dbReference type="Proteomes" id="UP000886998">
    <property type="component" value="Unassembled WGS sequence"/>
</dbReference>
<protein>
    <submittedName>
        <fullName evidence="2">U35-Nephitoxin-Nsp1a_1</fullName>
    </submittedName>
</protein>
<keyword evidence="1" id="KW-1133">Transmembrane helix</keyword>
<feature type="transmembrane region" description="Helical" evidence="1">
    <location>
        <begin position="33"/>
        <end position="52"/>
    </location>
</feature>
<dbReference type="InterPro" id="IPR021066">
    <property type="entry name" value="FPI1"/>
</dbReference>
<keyword evidence="1" id="KW-0472">Membrane</keyword>
<dbReference type="Gene3D" id="2.10.80.20">
    <property type="match status" value="1"/>
</dbReference>
<accession>A0A8X6XTZ0</accession>
<dbReference type="GO" id="GO:0030414">
    <property type="term" value="F:peptidase inhibitor activity"/>
    <property type="evidence" value="ECO:0007669"/>
    <property type="project" value="InterPro"/>
</dbReference>
<keyword evidence="3" id="KW-1185">Reference proteome</keyword>
<organism evidence="2 3">
    <name type="scientific">Trichonephila inaurata madagascariensis</name>
    <dbReference type="NCBI Taxonomy" id="2747483"/>
    <lineage>
        <taxon>Eukaryota</taxon>
        <taxon>Metazoa</taxon>
        <taxon>Ecdysozoa</taxon>
        <taxon>Arthropoda</taxon>
        <taxon>Chelicerata</taxon>
        <taxon>Arachnida</taxon>
        <taxon>Araneae</taxon>
        <taxon>Araneomorphae</taxon>
        <taxon>Entelegynae</taxon>
        <taxon>Araneoidea</taxon>
        <taxon>Nephilidae</taxon>
        <taxon>Trichonephila</taxon>
        <taxon>Trichonephila inaurata</taxon>
    </lineage>
</organism>
<comment type="caution">
    <text evidence="2">The sequence shown here is derived from an EMBL/GenBank/DDBJ whole genome shotgun (WGS) entry which is preliminary data.</text>
</comment>
<sequence length="126" mass="13992">MDTNKKKKFLLSDRFKRKETQASLENLGPYLTIMYRSLILLLIGVSIANAIVCSRNYCDNVKCDSVNCSSSEEYTQHGTFCGCCPTCVTVLKKGEPCFSIFLRGGPPPKVKCGKGLTCNFKSRTCE</sequence>